<organism evidence="2 3">
    <name type="scientific">Brassica cretica</name>
    <name type="common">Mustard</name>
    <dbReference type="NCBI Taxonomy" id="69181"/>
    <lineage>
        <taxon>Eukaryota</taxon>
        <taxon>Viridiplantae</taxon>
        <taxon>Streptophyta</taxon>
        <taxon>Embryophyta</taxon>
        <taxon>Tracheophyta</taxon>
        <taxon>Spermatophyta</taxon>
        <taxon>Magnoliopsida</taxon>
        <taxon>eudicotyledons</taxon>
        <taxon>Gunneridae</taxon>
        <taxon>Pentapetalae</taxon>
        <taxon>rosids</taxon>
        <taxon>malvids</taxon>
        <taxon>Brassicales</taxon>
        <taxon>Brassicaceae</taxon>
        <taxon>Brassiceae</taxon>
        <taxon>Brassica</taxon>
    </lineage>
</organism>
<sequence length="163" mass="18266">MRLFGNYQVPGSYPQAPGSYPRVCVPASRFQGKIYAHCSTSTTLLTGSGHDLQLISRVPSSSLKHLDTSCSLQHIDRPFRNLRATLQSIQFSVRSSYPNLIHSSEPILGSFTFTPKNVQALICTRNWIKGYEAYEHEDEIDPEEETLPSFDSIANAENDDEEV</sequence>
<accession>A0A8S9NKG2</accession>
<gene>
    <name evidence="2" type="ORF">F2Q69_00042777</name>
</gene>
<dbReference type="EMBL" id="QGKX02001621">
    <property type="protein sequence ID" value="KAF3502571.1"/>
    <property type="molecule type" value="Genomic_DNA"/>
</dbReference>
<protein>
    <submittedName>
        <fullName evidence="2">Uncharacterized protein</fullName>
    </submittedName>
</protein>
<evidence type="ECO:0000313" key="3">
    <source>
        <dbReference type="Proteomes" id="UP000712600"/>
    </source>
</evidence>
<reference evidence="2" key="1">
    <citation type="submission" date="2019-12" db="EMBL/GenBank/DDBJ databases">
        <title>Genome sequencing and annotation of Brassica cretica.</title>
        <authorList>
            <person name="Studholme D.J."/>
            <person name="Sarris P."/>
        </authorList>
    </citation>
    <scope>NUCLEOTIDE SEQUENCE</scope>
    <source>
        <strain evidence="2">PFS-109/04</strain>
        <tissue evidence="2">Leaf</tissue>
    </source>
</reference>
<evidence type="ECO:0000256" key="1">
    <source>
        <dbReference type="SAM" id="MobiDB-lite"/>
    </source>
</evidence>
<proteinExistence type="predicted"/>
<dbReference type="Proteomes" id="UP000712600">
    <property type="component" value="Unassembled WGS sequence"/>
</dbReference>
<comment type="caution">
    <text evidence="2">The sequence shown here is derived from an EMBL/GenBank/DDBJ whole genome shotgun (WGS) entry which is preliminary data.</text>
</comment>
<feature type="region of interest" description="Disordered" evidence="1">
    <location>
        <begin position="139"/>
        <end position="163"/>
    </location>
</feature>
<evidence type="ECO:0000313" key="2">
    <source>
        <dbReference type="EMBL" id="KAF3502571.1"/>
    </source>
</evidence>
<name>A0A8S9NKG2_BRACR</name>
<dbReference type="AlphaFoldDB" id="A0A8S9NKG2"/>